<dbReference type="InterPro" id="IPR036047">
    <property type="entry name" value="F-box-like_dom_sf"/>
</dbReference>
<proteinExistence type="predicted"/>
<dbReference type="PROSITE" id="PS50181">
    <property type="entry name" value="FBOX"/>
    <property type="match status" value="1"/>
</dbReference>
<dbReference type="OrthoDB" id="3140657at2759"/>
<organism evidence="2 3">
    <name type="scientific">Fusarium redolens</name>
    <dbReference type="NCBI Taxonomy" id="48865"/>
    <lineage>
        <taxon>Eukaryota</taxon>
        <taxon>Fungi</taxon>
        <taxon>Dikarya</taxon>
        <taxon>Ascomycota</taxon>
        <taxon>Pezizomycotina</taxon>
        <taxon>Sordariomycetes</taxon>
        <taxon>Hypocreomycetidae</taxon>
        <taxon>Hypocreales</taxon>
        <taxon>Nectriaceae</taxon>
        <taxon>Fusarium</taxon>
        <taxon>Fusarium redolens species complex</taxon>
    </lineage>
</organism>
<dbReference type="AlphaFoldDB" id="A0A9P9GSP1"/>
<dbReference type="SUPFAM" id="SSF81383">
    <property type="entry name" value="F-box domain"/>
    <property type="match status" value="1"/>
</dbReference>
<dbReference type="Proteomes" id="UP000720189">
    <property type="component" value="Unassembled WGS sequence"/>
</dbReference>
<dbReference type="EMBL" id="JAGMUX010000011">
    <property type="protein sequence ID" value="KAH7244416.1"/>
    <property type="molecule type" value="Genomic_DNA"/>
</dbReference>
<accession>A0A9P9GSP1</accession>
<dbReference type="PANTHER" id="PTHR42057">
    <property type="entry name" value="F-BOX DOMAIN PROTEIN (AFU_ORTHOLOGUE AFUA_4G00200)"/>
    <property type="match status" value="1"/>
</dbReference>
<keyword evidence="3" id="KW-1185">Reference proteome</keyword>
<name>A0A9P9GSP1_FUSRE</name>
<feature type="domain" description="F-box" evidence="1">
    <location>
        <begin position="3"/>
        <end position="48"/>
    </location>
</feature>
<comment type="caution">
    <text evidence="2">The sequence shown here is derived from an EMBL/GenBank/DDBJ whole genome shotgun (WGS) entry which is preliminary data.</text>
</comment>
<evidence type="ECO:0000259" key="1">
    <source>
        <dbReference type="PROSITE" id="PS50181"/>
    </source>
</evidence>
<dbReference type="InterPro" id="IPR001810">
    <property type="entry name" value="F-box_dom"/>
</dbReference>
<dbReference type="RefSeq" id="XP_046047639.1">
    <property type="nucleotide sequence ID" value="XM_046193242.1"/>
</dbReference>
<dbReference type="PANTHER" id="PTHR42057:SF2">
    <property type="entry name" value="F-BOX DOMAIN PROTEIN (AFU_ORTHOLOGUE AFUA_4G00200)-RELATED"/>
    <property type="match status" value="1"/>
</dbReference>
<protein>
    <recommendedName>
        <fullName evidence="1">F-box domain-containing protein</fullName>
    </recommendedName>
</protein>
<dbReference type="GeneID" id="70223196"/>
<reference evidence="2" key="1">
    <citation type="journal article" date="2021" name="Nat. Commun.">
        <title>Genetic determinants of endophytism in the Arabidopsis root mycobiome.</title>
        <authorList>
            <person name="Mesny F."/>
            <person name="Miyauchi S."/>
            <person name="Thiergart T."/>
            <person name="Pickel B."/>
            <person name="Atanasova L."/>
            <person name="Karlsson M."/>
            <person name="Huettel B."/>
            <person name="Barry K.W."/>
            <person name="Haridas S."/>
            <person name="Chen C."/>
            <person name="Bauer D."/>
            <person name="Andreopoulos W."/>
            <person name="Pangilinan J."/>
            <person name="LaButti K."/>
            <person name="Riley R."/>
            <person name="Lipzen A."/>
            <person name="Clum A."/>
            <person name="Drula E."/>
            <person name="Henrissat B."/>
            <person name="Kohler A."/>
            <person name="Grigoriev I.V."/>
            <person name="Martin F.M."/>
            <person name="Hacquard S."/>
        </authorList>
    </citation>
    <scope>NUCLEOTIDE SEQUENCE</scope>
    <source>
        <strain evidence="2">MPI-CAGE-AT-0023</strain>
    </source>
</reference>
<evidence type="ECO:0000313" key="2">
    <source>
        <dbReference type="EMBL" id="KAH7244416.1"/>
    </source>
</evidence>
<gene>
    <name evidence="2" type="ORF">BKA55DRAFT_573871</name>
</gene>
<sequence length="503" mass="57963">MCTPSLSTLPEELMVQILGYIYKYSLIDLRLVNRTFSRIITPIIFRAIRFRAYGNEPQRFIDIAMTEHLRCHVREVTCDTWTGFCAREKRWELTEKFFQAVPFISMFPRLDTLNIRPELDSYHIPCNTQSSVLKTLFQCLAGTWKKDRQLSRRAREECHPPDQAGTPLPIKTLTISNIFDVSGLKALPAFQAVMNSGTLKDLRLNVPEDELLSTTAQSKQNIHNDLLDIVLTPNIASNLQVLSLFSSTPWGWLPNMDFRLIGVNDLPNLKVLALGHFEFSEWWQVEWLGSLGIEKLYLDECTVLHSDRNRARDASSTMVSCCQEEAHELSNEGHYAQGVENNDWREGTTFQTHTRWHHLFEHWARSMPNLRVFKVGQGWCLDDGAWKAIDPTYEGDFYEYVEEDHEAIFQPFTNTSHQHFECPAPLTAGTGIRRYGSEAVQNYGAVFPYVEHREPGMYTYTDGAGDGREFLDVSWEEKEKDKNAFDKFLSVVETRRNGLAVQE</sequence>
<evidence type="ECO:0000313" key="3">
    <source>
        <dbReference type="Proteomes" id="UP000720189"/>
    </source>
</evidence>